<proteinExistence type="predicted"/>
<evidence type="ECO:0000313" key="2">
    <source>
        <dbReference type="EMBL" id="KAJ1142114.1"/>
    </source>
</evidence>
<accession>A0AAV7QSU2</accession>
<dbReference type="AlphaFoldDB" id="A0AAV7QSU2"/>
<reference evidence="2" key="1">
    <citation type="journal article" date="2022" name="bioRxiv">
        <title>Sequencing and chromosome-scale assembly of the giantPleurodeles waltlgenome.</title>
        <authorList>
            <person name="Brown T."/>
            <person name="Elewa A."/>
            <person name="Iarovenko S."/>
            <person name="Subramanian E."/>
            <person name="Araus A.J."/>
            <person name="Petzold A."/>
            <person name="Susuki M."/>
            <person name="Suzuki K.-i.T."/>
            <person name="Hayashi T."/>
            <person name="Toyoda A."/>
            <person name="Oliveira C."/>
            <person name="Osipova E."/>
            <person name="Leigh N.D."/>
            <person name="Simon A."/>
            <person name="Yun M.H."/>
        </authorList>
    </citation>
    <scope>NUCLEOTIDE SEQUENCE</scope>
    <source>
        <strain evidence="2">20211129_DDA</strain>
        <tissue evidence="2">Liver</tissue>
    </source>
</reference>
<keyword evidence="3" id="KW-1185">Reference proteome</keyword>
<dbReference type="EMBL" id="JANPWB010000010">
    <property type="protein sequence ID" value="KAJ1142114.1"/>
    <property type="molecule type" value="Genomic_DNA"/>
</dbReference>
<evidence type="ECO:0000313" key="3">
    <source>
        <dbReference type="Proteomes" id="UP001066276"/>
    </source>
</evidence>
<evidence type="ECO:0000256" key="1">
    <source>
        <dbReference type="SAM" id="Coils"/>
    </source>
</evidence>
<feature type="coiled-coil region" evidence="1">
    <location>
        <begin position="57"/>
        <end position="84"/>
    </location>
</feature>
<protein>
    <submittedName>
        <fullName evidence="2">Uncharacterized protein</fullName>
    </submittedName>
</protein>
<comment type="caution">
    <text evidence="2">The sequence shown here is derived from an EMBL/GenBank/DDBJ whole genome shotgun (WGS) entry which is preliminary data.</text>
</comment>
<dbReference type="Proteomes" id="UP001066276">
    <property type="component" value="Chromosome 6"/>
</dbReference>
<organism evidence="2 3">
    <name type="scientific">Pleurodeles waltl</name>
    <name type="common">Iberian ribbed newt</name>
    <dbReference type="NCBI Taxonomy" id="8319"/>
    <lineage>
        <taxon>Eukaryota</taxon>
        <taxon>Metazoa</taxon>
        <taxon>Chordata</taxon>
        <taxon>Craniata</taxon>
        <taxon>Vertebrata</taxon>
        <taxon>Euteleostomi</taxon>
        <taxon>Amphibia</taxon>
        <taxon>Batrachia</taxon>
        <taxon>Caudata</taxon>
        <taxon>Salamandroidea</taxon>
        <taxon>Salamandridae</taxon>
        <taxon>Pleurodelinae</taxon>
        <taxon>Pleurodeles</taxon>
    </lineage>
</organism>
<keyword evidence="1" id="KW-0175">Coiled coil</keyword>
<sequence length="84" mass="10059">MWALARLWTRQEAELTREESEIGLEPGGVRYDWVAVVELGQRVNTLEQARYAREEELDCHRKELLTLQDKNQELQYQIEDLENR</sequence>
<gene>
    <name evidence="2" type="ORF">NDU88_008441</name>
</gene>
<name>A0AAV7QSU2_PLEWA</name>